<gene>
    <name evidence="2" type="ORF">SAMN04488101_108197</name>
</gene>
<dbReference type="Proteomes" id="UP000192678">
    <property type="component" value="Unassembled WGS sequence"/>
</dbReference>
<dbReference type="AlphaFoldDB" id="A0A1W2DXT2"/>
<dbReference type="Pfam" id="PF01883">
    <property type="entry name" value="FeS_assembly_P"/>
    <property type="match status" value="1"/>
</dbReference>
<proteinExistence type="predicted"/>
<dbReference type="SUPFAM" id="SSF117916">
    <property type="entry name" value="Fe-S cluster assembly (FSCA) domain-like"/>
    <property type="match status" value="1"/>
</dbReference>
<name>A0A1W2DXT2_9SPHI</name>
<feature type="domain" description="MIP18 family-like" evidence="1">
    <location>
        <begin position="15"/>
        <end position="86"/>
    </location>
</feature>
<accession>A0A1W2DXT2</accession>
<evidence type="ECO:0000313" key="3">
    <source>
        <dbReference type="Proteomes" id="UP000192678"/>
    </source>
</evidence>
<reference evidence="2 3" key="1">
    <citation type="submission" date="2017-04" db="EMBL/GenBank/DDBJ databases">
        <authorList>
            <person name="Afonso C.L."/>
            <person name="Miller P.J."/>
            <person name="Scott M.A."/>
            <person name="Spackman E."/>
            <person name="Goraichik I."/>
            <person name="Dimitrov K.M."/>
            <person name="Suarez D.L."/>
            <person name="Swayne D.E."/>
        </authorList>
    </citation>
    <scope>NUCLEOTIDE SEQUENCE [LARGE SCALE GENOMIC DNA]</scope>
    <source>
        <strain evidence="2 3">DSM 19625</strain>
    </source>
</reference>
<organism evidence="2 3">
    <name type="scientific">Pedobacter nyackensis</name>
    <dbReference type="NCBI Taxonomy" id="475255"/>
    <lineage>
        <taxon>Bacteria</taxon>
        <taxon>Pseudomonadati</taxon>
        <taxon>Bacteroidota</taxon>
        <taxon>Sphingobacteriia</taxon>
        <taxon>Sphingobacteriales</taxon>
        <taxon>Sphingobacteriaceae</taxon>
        <taxon>Pedobacter</taxon>
    </lineage>
</organism>
<dbReference type="InterPro" id="IPR034904">
    <property type="entry name" value="FSCA_dom_sf"/>
</dbReference>
<dbReference type="InterPro" id="IPR002744">
    <property type="entry name" value="MIP18-like"/>
</dbReference>
<dbReference type="PANTHER" id="PTHR42831:SF1">
    <property type="entry name" value="FE-S PROTEIN MATURATION AUXILIARY FACTOR YITW"/>
    <property type="match status" value="1"/>
</dbReference>
<dbReference type="PANTHER" id="PTHR42831">
    <property type="entry name" value="FE-S PROTEIN MATURATION AUXILIARY FACTOR YITW"/>
    <property type="match status" value="1"/>
</dbReference>
<dbReference type="InterPro" id="IPR052339">
    <property type="entry name" value="Fe-S_Maturation_MIP18"/>
</dbReference>
<dbReference type="Gene3D" id="3.30.300.130">
    <property type="entry name" value="Fe-S cluster assembly (FSCA)"/>
    <property type="match status" value="1"/>
</dbReference>
<dbReference type="EMBL" id="FWYB01000008">
    <property type="protein sequence ID" value="SMD01638.1"/>
    <property type="molecule type" value="Genomic_DNA"/>
</dbReference>
<dbReference type="RefSeq" id="WP_200816374.1">
    <property type="nucleotide sequence ID" value="NZ_FWYB01000008.1"/>
</dbReference>
<keyword evidence="3" id="KW-1185">Reference proteome</keyword>
<protein>
    <submittedName>
        <fullName evidence="2">Metal-sulfur cluster biosynthetic enzyme</fullName>
    </submittedName>
</protein>
<evidence type="ECO:0000313" key="2">
    <source>
        <dbReference type="EMBL" id="SMD01638.1"/>
    </source>
</evidence>
<sequence length="111" mass="12639">MITFDIPEFLFAMKVTVVDALKTVIDPELHVNIVDLGMVYHVKVDDINKCILIEMTLSSRNCPMSESILSAVKNSIIRTFPDYQAEVSLVWEPAWNYRTIPEAGLRKLRGL</sequence>
<evidence type="ECO:0000259" key="1">
    <source>
        <dbReference type="Pfam" id="PF01883"/>
    </source>
</evidence>
<dbReference type="STRING" id="475255.SAMN04488101_108197"/>